<evidence type="ECO:0000313" key="3">
    <source>
        <dbReference type="EMBL" id="QDU41799.1"/>
    </source>
</evidence>
<protein>
    <submittedName>
        <fullName evidence="3">CAAX amino terminal protease self-immunity</fullName>
    </submittedName>
</protein>
<feature type="transmembrane region" description="Helical" evidence="1">
    <location>
        <begin position="49"/>
        <end position="69"/>
    </location>
</feature>
<feature type="transmembrane region" description="Helical" evidence="1">
    <location>
        <begin position="243"/>
        <end position="263"/>
    </location>
</feature>
<keyword evidence="3" id="KW-0378">Hydrolase</keyword>
<feature type="transmembrane region" description="Helical" evidence="1">
    <location>
        <begin position="122"/>
        <end position="142"/>
    </location>
</feature>
<dbReference type="GO" id="GO:0004175">
    <property type="term" value="F:endopeptidase activity"/>
    <property type="evidence" value="ECO:0007669"/>
    <property type="project" value="UniProtKB-ARBA"/>
</dbReference>
<dbReference type="GO" id="GO:0006508">
    <property type="term" value="P:proteolysis"/>
    <property type="evidence" value="ECO:0007669"/>
    <property type="project" value="UniProtKB-KW"/>
</dbReference>
<evidence type="ECO:0000256" key="1">
    <source>
        <dbReference type="SAM" id="Phobius"/>
    </source>
</evidence>
<accession>A0A517ZH75</accession>
<dbReference type="Pfam" id="PF02517">
    <property type="entry name" value="Rce1-like"/>
    <property type="match status" value="1"/>
</dbReference>
<feature type="domain" description="CAAX prenyl protease 2/Lysostaphin resistance protein A-like" evidence="2">
    <location>
        <begin position="123"/>
        <end position="231"/>
    </location>
</feature>
<feature type="transmembrane region" description="Helical" evidence="1">
    <location>
        <begin position="89"/>
        <end position="110"/>
    </location>
</feature>
<dbReference type="InterPro" id="IPR003675">
    <property type="entry name" value="Rce1/LyrA-like_dom"/>
</dbReference>
<feature type="transmembrane region" description="Helical" evidence="1">
    <location>
        <begin position="194"/>
        <end position="212"/>
    </location>
</feature>
<sequence length="277" mass="30081">MPHTPDNPALASAPRRIAHAAALLIVFAAIVVCVKWIDVSSFARWQTELLYWNYAAHVLMIAVAVCAALTLKRSWAEYGLTGQRCKRGVLIGLCSGATLALLPLVLEAVFGQLELQSRLAGYWISTVVFQVLFVGFGEELLFRGFFQAEWNRVFVRRFHIGRVRFGFGLLATALLFGMGHWLNPFNPLRDRFALDWSALIFTTSAGLILGFSRELTGSLVAAVLIHVAADVYPAMFLKGTPGGLGMAVGWGVAVAVLIFAAHLPSADDAAPPEPQGD</sequence>
<dbReference type="GO" id="GO:0080120">
    <property type="term" value="P:CAAX-box protein maturation"/>
    <property type="evidence" value="ECO:0007669"/>
    <property type="project" value="UniProtKB-ARBA"/>
</dbReference>
<feature type="transmembrane region" description="Helical" evidence="1">
    <location>
        <begin position="163"/>
        <end position="182"/>
    </location>
</feature>
<dbReference type="Proteomes" id="UP000319383">
    <property type="component" value="Chromosome"/>
</dbReference>
<keyword evidence="4" id="KW-1185">Reference proteome</keyword>
<keyword evidence="1" id="KW-0472">Membrane</keyword>
<evidence type="ECO:0000259" key="2">
    <source>
        <dbReference type="Pfam" id="PF02517"/>
    </source>
</evidence>
<proteinExistence type="predicted"/>
<keyword evidence="1" id="KW-0812">Transmembrane</keyword>
<keyword evidence="3" id="KW-0645">Protease</keyword>
<dbReference type="KEGG" id="sdyn:Mal52_02530"/>
<evidence type="ECO:0000313" key="4">
    <source>
        <dbReference type="Proteomes" id="UP000319383"/>
    </source>
</evidence>
<dbReference type="RefSeq" id="WP_145373792.1">
    <property type="nucleotide sequence ID" value="NZ_CP036276.1"/>
</dbReference>
<reference evidence="3 4" key="1">
    <citation type="submission" date="2019-02" db="EMBL/GenBank/DDBJ databases">
        <title>Deep-cultivation of Planctomycetes and their phenomic and genomic characterization uncovers novel biology.</title>
        <authorList>
            <person name="Wiegand S."/>
            <person name="Jogler M."/>
            <person name="Boedeker C."/>
            <person name="Pinto D."/>
            <person name="Vollmers J."/>
            <person name="Rivas-Marin E."/>
            <person name="Kohn T."/>
            <person name="Peeters S.H."/>
            <person name="Heuer A."/>
            <person name="Rast P."/>
            <person name="Oberbeckmann S."/>
            <person name="Bunk B."/>
            <person name="Jeske O."/>
            <person name="Meyerdierks A."/>
            <person name="Storesund J.E."/>
            <person name="Kallscheuer N."/>
            <person name="Luecker S."/>
            <person name="Lage O.M."/>
            <person name="Pohl T."/>
            <person name="Merkel B.J."/>
            <person name="Hornburger P."/>
            <person name="Mueller R.-W."/>
            <person name="Bruemmer F."/>
            <person name="Labrenz M."/>
            <person name="Spormann A.M."/>
            <person name="Op den Camp H."/>
            <person name="Overmann J."/>
            <person name="Amann R."/>
            <person name="Jetten M.S.M."/>
            <person name="Mascher T."/>
            <person name="Medema M.H."/>
            <person name="Devos D.P."/>
            <person name="Kaster A.-K."/>
            <person name="Ovreas L."/>
            <person name="Rohde M."/>
            <person name="Galperin M.Y."/>
            <person name="Jogler C."/>
        </authorList>
    </citation>
    <scope>NUCLEOTIDE SEQUENCE [LARGE SCALE GENOMIC DNA]</scope>
    <source>
        <strain evidence="3 4">Mal52</strain>
    </source>
</reference>
<dbReference type="AlphaFoldDB" id="A0A517ZH75"/>
<keyword evidence="1" id="KW-1133">Transmembrane helix</keyword>
<name>A0A517ZH75_9PLAN</name>
<dbReference type="EMBL" id="CP036276">
    <property type="protein sequence ID" value="QDU41799.1"/>
    <property type="molecule type" value="Genomic_DNA"/>
</dbReference>
<feature type="transmembrane region" description="Helical" evidence="1">
    <location>
        <begin position="17"/>
        <end position="37"/>
    </location>
</feature>
<gene>
    <name evidence="3" type="ORF">Mal52_02530</name>
</gene>
<organism evidence="3 4">
    <name type="scientific">Symmachiella dynata</name>
    <dbReference type="NCBI Taxonomy" id="2527995"/>
    <lineage>
        <taxon>Bacteria</taxon>
        <taxon>Pseudomonadati</taxon>
        <taxon>Planctomycetota</taxon>
        <taxon>Planctomycetia</taxon>
        <taxon>Planctomycetales</taxon>
        <taxon>Planctomycetaceae</taxon>
        <taxon>Symmachiella</taxon>
    </lineage>
</organism>